<name>C1MV38_MICPC</name>
<dbReference type="AlphaFoldDB" id="C1MV38"/>
<dbReference type="EMBL" id="GG663740">
    <property type="protein sequence ID" value="EEH56437.1"/>
    <property type="molecule type" value="Genomic_DNA"/>
</dbReference>
<organism evidence="3">
    <name type="scientific">Micromonas pusilla (strain CCMP1545)</name>
    <name type="common">Picoplanktonic green alga</name>
    <dbReference type="NCBI Taxonomy" id="564608"/>
    <lineage>
        <taxon>Eukaryota</taxon>
        <taxon>Viridiplantae</taxon>
        <taxon>Chlorophyta</taxon>
        <taxon>Mamiellophyceae</taxon>
        <taxon>Mamiellales</taxon>
        <taxon>Mamiellaceae</taxon>
        <taxon>Micromonas</taxon>
    </lineage>
</organism>
<evidence type="ECO:0000313" key="3">
    <source>
        <dbReference type="Proteomes" id="UP000001876"/>
    </source>
</evidence>
<feature type="region of interest" description="Disordered" evidence="1">
    <location>
        <begin position="1"/>
        <end position="36"/>
    </location>
</feature>
<keyword evidence="3" id="KW-1185">Reference proteome</keyword>
<reference evidence="2 3" key="1">
    <citation type="journal article" date="2009" name="Science">
        <title>Green evolution and dynamic adaptations revealed by genomes of the marine picoeukaryotes Micromonas.</title>
        <authorList>
            <person name="Worden A.Z."/>
            <person name="Lee J.H."/>
            <person name="Mock T."/>
            <person name="Rouze P."/>
            <person name="Simmons M.P."/>
            <person name="Aerts A.L."/>
            <person name="Allen A.E."/>
            <person name="Cuvelier M.L."/>
            <person name="Derelle E."/>
            <person name="Everett M.V."/>
            <person name="Foulon E."/>
            <person name="Grimwood J."/>
            <person name="Gundlach H."/>
            <person name="Henrissat B."/>
            <person name="Napoli C."/>
            <person name="McDonald S.M."/>
            <person name="Parker M.S."/>
            <person name="Rombauts S."/>
            <person name="Salamov A."/>
            <person name="Von Dassow P."/>
            <person name="Badger J.H."/>
            <person name="Coutinho P.M."/>
            <person name="Demir E."/>
            <person name="Dubchak I."/>
            <person name="Gentemann C."/>
            <person name="Eikrem W."/>
            <person name="Gready J.E."/>
            <person name="John U."/>
            <person name="Lanier W."/>
            <person name="Lindquist E.A."/>
            <person name="Lucas S."/>
            <person name="Mayer K.F."/>
            <person name="Moreau H."/>
            <person name="Not F."/>
            <person name="Otillar R."/>
            <person name="Panaud O."/>
            <person name="Pangilinan J."/>
            <person name="Paulsen I."/>
            <person name="Piegu B."/>
            <person name="Poliakov A."/>
            <person name="Robbens S."/>
            <person name="Schmutz J."/>
            <person name="Toulza E."/>
            <person name="Wyss T."/>
            <person name="Zelensky A."/>
            <person name="Zhou K."/>
            <person name="Armbrust E.V."/>
            <person name="Bhattacharya D."/>
            <person name="Goodenough U.W."/>
            <person name="Van de Peer Y."/>
            <person name="Grigoriev I.V."/>
        </authorList>
    </citation>
    <scope>NUCLEOTIDE SEQUENCE [LARGE SCALE GENOMIC DNA]</scope>
    <source>
        <strain evidence="2 3">CCMP1545</strain>
    </source>
</reference>
<feature type="region of interest" description="Disordered" evidence="1">
    <location>
        <begin position="148"/>
        <end position="174"/>
    </location>
</feature>
<proteinExistence type="predicted"/>
<protein>
    <submittedName>
        <fullName evidence="2">Predicted protein</fullName>
    </submittedName>
</protein>
<dbReference type="RefSeq" id="XP_003059305.1">
    <property type="nucleotide sequence ID" value="XM_003059259.1"/>
</dbReference>
<dbReference type="Proteomes" id="UP000001876">
    <property type="component" value="Unassembled WGS sequence"/>
</dbReference>
<sequence>MARSARARAAEGAAARRGRVPGLRRGRARGLEQRRRADGLHGGLHAVARELSRLARRRGRLRGGEVRSGARRSRVRIRRGERMRGAGHRVCRERHARVGRVSRVRRAGAVGVGRLQVSRRVVSDGGSALRPAALAALADARAAAVRGARDRGDGGEGVSRGEDHEKARAADARGDSRLLGAQSGAAVAVLVATRGAAEGSRAAGVFMIYVAR</sequence>
<evidence type="ECO:0000256" key="1">
    <source>
        <dbReference type="SAM" id="MobiDB-lite"/>
    </source>
</evidence>
<dbReference type="GeneID" id="9684745"/>
<accession>C1MV38</accession>
<dbReference type="KEGG" id="mpp:MICPUCDRAFT_69749"/>
<feature type="compositionally biased region" description="Basic residues" evidence="1">
    <location>
        <begin position="16"/>
        <end position="28"/>
    </location>
</feature>
<evidence type="ECO:0000313" key="2">
    <source>
        <dbReference type="EMBL" id="EEH56437.1"/>
    </source>
</evidence>
<gene>
    <name evidence="2" type="ORF">MICPUCDRAFT_69749</name>
</gene>